<evidence type="ECO:0000256" key="1">
    <source>
        <dbReference type="SAM" id="MobiDB-lite"/>
    </source>
</evidence>
<keyword evidence="4" id="KW-1185">Reference proteome</keyword>
<comment type="caution">
    <text evidence="3">The sequence shown here is derived from an EMBL/GenBank/DDBJ whole genome shotgun (WGS) entry which is preliminary data.</text>
</comment>
<feature type="compositionally biased region" description="Low complexity" evidence="1">
    <location>
        <begin position="609"/>
        <end position="630"/>
    </location>
</feature>
<feature type="compositionally biased region" description="Polar residues" evidence="1">
    <location>
        <begin position="298"/>
        <end position="334"/>
    </location>
</feature>
<feature type="compositionally biased region" description="Polar residues" evidence="1">
    <location>
        <begin position="574"/>
        <end position="585"/>
    </location>
</feature>
<feature type="compositionally biased region" description="Low complexity" evidence="1">
    <location>
        <begin position="640"/>
        <end position="669"/>
    </location>
</feature>
<gene>
    <name evidence="3" type="ORF">AAF712_000090</name>
</gene>
<accession>A0ABR3AIC9</accession>
<feature type="compositionally biased region" description="Basic and acidic residues" evidence="1">
    <location>
        <begin position="397"/>
        <end position="406"/>
    </location>
</feature>
<dbReference type="EMBL" id="JBBXMP010000001">
    <property type="protein sequence ID" value="KAL0072327.1"/>
    <property type="molecule type" value="Genomic_DNA"/>
</dbReference>
<feature type="compositionally biased region" description="Low complexity" evidence="1">
    <location>
        <begin position="234"/>
        <end position="248"/>
    </location>
</feature>
<evidence type="ECO:0000313" key="3">
    <source>
        <dbReference type="EMBL" id="KAL0072327.1"/>
    </source>
</evidence>
<feature type="region of interest" description="Disordered" evidence="1">
    <location>
        <begin position="445"/>
        <end position="826"/>
    </location>
</feature>
<reference evidence="3 4" key="1">
    <citation type="submission" date="2024-05" db="EMBL/GenBank/DDBJ databases">
        <title>A draft genome resource for the thread blight pathogen Marasmius tenuissimus strain MS-2.</title>
        <authorList>
            <person name="Yulfo-Soto G.E."/>
            <person name="Baruah I.K."/>
            <person name="Amoako-Attah I."/>
            <person name="Bukari Y."/>
            <person name="Meinhardt L.W."/>
            <person name="Bailey B.A."/>
            <person name="Cohen S.P."/>
        </authorList>
    </citation>
    <scope>NUCLEOTIDE SEQUENCE [LARGE SCALE GENOMIC DNA]</scope>
    <source>
        <strain evidence="3 4">MS-2</strain>
    </source>
</reference>
<evidence type="ECO:0000313" key="4">
    <source>
        <dbReference type="Proteomes" id="UP001437256"/>
    </source>
</evidence>
<keyword evidence="2" id="KW-0472">Membrane</keyword>
<keyword evidence="2" id="KW-1133">Transmembrane helix</keyword>
<feature type="transmembrane region" description="Helical" evidence="2">
    <location>
        <begin position="110"/>
        <end position="133"/>
    </location>
</feature>
<protein>
    <submittedName>
        <fullName evidence="3">Uncharacterized protein</fullName>
    </submittedName>
</protein>
<feature type="compositionally biased region" description="Polar residues" evidence="1">
    <location>
        <begin position="599"/>
        <end position="608"/>
    </location>
</feature>
<keyword evidence="2" id="KW-0812">Transmembrane</keyword>
<feature type="region of interest" description="Disordered" evidence="1">
    <location>
        <begin position="220"/>
        <end position="358"/>
    </location>
</feature>
<proteinExistence type="predicted"/>
<sequence length="826" mass="88063">MGTSLQIRGTVSPEGGDYTVKLDNFTTRLSARASFTQDNTLLFYSSGLDPGTVHMYELTNESGGTLTVPAVNSSVVFASGDTNPSPTATPSSIPTPVQALAASSPSPGTIAALVLAGILGFLLLTGFLFYFFVYRPRKKHKEFLRRTTRPMPRPSDLVLDIGPRYGSRHEDEYSRWKREVEGADGSKDLGIVFRHSPSPDAKNLSAESIADVEEYSAKSFRFTPSPNPSPKNGPAKSSKASSLKSWLSGKKKGSSPSTPSYTIDLPLQAQNLPAGAPSESRPEPSQSSHPQQRSSFSGVTSLSYLSTTSDPSRQFSFNRPEDSSQNLHARTDSNGLLLMDDSLGQRNESTDNVSVYPATVSTQPPQVFVEEVASSYEESVQSPPSRFHLSRNPSVRTGDDRGSVRTYDDGLSVLGASTTRAAMRGLGPRTSESVSSFATFGVNKRSDEGFTGQLDTLEESPPNRPATVGVPPMPSETQTTAPSGNQGSYIVDVRTGSPFRVDLTQTMEAQPQPEAGPSSAAISRPNRLSVRFEDNQAPPGETSTRGGTFAGIKPLPQPPQSSFRLTPLAPLPPITSSGPGSSEVDSPSFLDFDIGTGSSGASRMTGSHSGSLRSQPSRPQSSSFSSRPLGARSRWSNTTPSSHVPQDSSVSSPSSPSSSFPFPVSLPASPYHPEGHKPSRPPSPALESVPRNITRSLPGVTVPPPDSTVISPVESVPMSISDHLRQSDSDDASEHVIRRRGSHLPPHPPLPSLPPTPTFPLTNTSRSGRAPPSAPIGIRSSFPLSTVAPTEPPSAATRHTRTHSRTMSADLMNRRPLGPRTRESQH</sequence>
<feature type="region of interest" description="Disordered" evidence="1">
    <location>
        <begin position="373"/>
        <end position="406"/>
    </location>
</feature>
<feature type="compositionally biased region" description="Polar residues" evidence="1">
    <location>
        <begin position="475"/>
        <end position="488"/>
    </location>
</feature>
<feature type="compositionally biased region" description="Pro residues" evidence="1">
    <location>
        <begin position="745"/>
        <end position="758"/>
    </location>
</feature>
<name>A0ABR3AIC9_9AGAR</name>
<dbReference type="Proteomes" id="UP001437256">
    <property type="component" value="Unassembled WGS sequence"/>
</dbReference>
<feature type="compositionally biased region" description="Low complexity" evidence="1">
    <location>
        <begin position="277"/>
        <end position="297"/>
    </location>
</feature>
<feature type="compositionally biased region" description="Basic and acidic residues" evidence="1">
    <location>
        <begin position="722"/>
        <end position="736"/>
    </location>
</feature>
<organism evidence="3 4">
    <name type="scientific">Marasmius tenuissimus</name>
    <dbReference type="NCBI Taxonomy" id="585030"/>
    <lineage>
        <taxon>Eukaryota</taxon>
        <taxon>Fungi</taxon>
        <taxon>Dikarya</taxon>
        <taxon>Basidiomycota</taxon>
        <taxon>Agaricomycotina</taxon>
        <taxon>Agaricomycetes</taxon>
        <taxon>Agaricomycetidae</taxon>
        <taxon>Agaricales</taxon>
        <taxon>Marasmiineae</taxon>
        <taxon>Marasmiaceae</taxon>
        <taxon>Marasmius</taxon>
    </lineage>
</organism>
<evidence type="ECO:0000256" key="2">
    <source>
        <dbReference type="SAM" id="Phobius"/>
    </source>
</evidence>
<feature type="compositionally biased region" description="Low complexity" evidence="1">
    <location>
        <begin position="373"/>
        <end position="382"/>
    </location>
</feature>
<feature type="compositionally biased region" description="Polar residues" evidence="1">
    <location>
        <begin position="344"/>
        <end position="358"/>
    </location>
</feature>